<feature type="compositionally biased region" description="Gly residues" evidence="1">
    <location>
        <begin position="259"/>
        <end position="270"/>
    </location>
</feature>
<accession>A0ABN9VEB0</accession>
<keyword evidence="3" id="KW-1185">Reference proteome</keyword>
<organism evidence="2 3">
    <name type="scientific">Prorocentrum cordatum</name>
    <dbReference type="NCBI Taxonomy" id="2364126"/>
    <lineage>
        <taxon>Eukaryota</taxon>
        <taxon>Sar</taxon>
        <taxon>Alveolata</taxon>
        <taxon>Dinophyceae</taxon>
        <taxon>Prorocentrales</taxon>
        <taxon>Prorocentraceae</taxon>
        <taxon>Prorocentrum</taxon>
    </lineage>
</organism>
<feature type="compositionally biased region" description="Gly residues" evidence="1">
    <location>
        <begin position="300"/>
        <end position="311"/>
    </location>
</feature>
<feature type="compositionally biased region" description="Basic residues" evidence="1">
    <location>
        <begin position="214"/>
        <end position="229"/>
    </location>
</feature>
<dbReference type="Proteomes" id="UP001189429">
    <property type="component" value="Unassembled WGS sequence"/>
</dbReference>
<dbReference type="EMBL" id="CAUYUJ010017065">
    <property type="protein sequence ID" value="CAK0871394.1"/>
    <property type="molecule type" value="Genomic_DNA"/>
</dbReference>
<feature type="compositionally biased region" description="Low complexity" evidence="1">
    <location>
        <begin position="289"/>
        <end position="299"/>
    </location>
</feature>
<name>A0ABN9VEB0_9DINO</name>
<feature type="compositionally biased region" description="Low complexity" evidence="1">
    <location>
        <begin position="237"/>
        <end position="258"/>
    </location>
</feature>
<comment type="caution">
    <text evidence="2">The sequence shown here is derived from an EMBL/GenBank/DDBJ whole genome shotgun (WGS) entry which is preliminary data.</text>
</comment>
<sequence length="342" mass="33364">DAALRQLSLIVGEALAKVRARAEATEPDERQRAAVLALGAALKESAHVAASSRSERAQKAVEQLLGGVVDSLGGVLAALGAQALHATGVLLSELRQDGAPGRGVLLNHRISTLARVASALQALRSATTRRELVSALGMCQPSHQRDPRPLARLRAGGAARGGGAAPGRRGHGRPLLALGAGGGAARGRAGGRGAPGAVPARGPRAGGPSAPGGRGRRGRRARGGARRGRRAGEEARPAAASAGARSGLGGSSEAPGLPRGAGGGAAGPGGGHREQALAARGAAAGGRQGLLPLARARPGAGVGGRPGAGGGDPREGAAAAGAVRCNGPDIGQRGRALCRACL</sequence>
<protein>
    <submittedName>
        <fullName evidence="2">Uncharacterized protein</fullName>
    </submittedName>
</protein>
<reference evidence="2" key="1">
    <citation type="submission" date="2023-10" db="EMBL/GenBank/DDBJ databases">
        <authorList>
            <person name="Chen Y."/>
            <person name="Shah S."/>
            <person name="Dougan E. K."/>
            <person name="Thang M."/>
            <person name="Chan C."/>
        </authorList>
    </citation>
    <scope>NUCLEOTIDE SEQUENCE [LARGE SCALE GENOMIC DNA]</scope>
</reference>
<feature type="non-terminal residue" evidence="2">
    <location>
        <position position="1"/>
    </location>
</feature>
<evidence type="ECO:0000313" key="2">
    <source>
        <dbReference type="EMBL" id="CAK0871394.1"/>
    </source>
</evidence>
<feature type="region of interest" description="Disordered" evidence="1">
    <location>
        <begin position="154"/>
        <end position="318"/>
    </location>
</feature>
<evidence type="ECO:0000256" key="1">
    <source>
        <dbReference type="SAM" id="MobiDB-lite"/>
    </source>
</evidence>
<evidence type="ECO:0000313" key="3">
    <source>
        <dbReference type="Proteomes" id="UP001189429"/>
    </source>
</evidence>
<feature type="compositionally biased region" description="Gly residues" evidence="1">
    <location>
        <begin position="179"/>
        <end position="194"/>
    </location>
</feature>
<gene>
    <name evidence="2" type="ORF">PCOR1329_LOCUS57248</name>
</gene>
<proteinExistence type="predicted"/>
<feature type="compositionally biased region" description="Low complexity" evidence="1">
    <location>
        <begin position="195"/>
        <end position="208"/>
    </location>
</feature>